<accession>A0A0E9X7C6</accession>
<dbReference type="AlphaFoldDB" id="A0A0E9X7C6"/>
<organism evidence="1">
    <name type="scientific">Anguilla anguilla</name>
    <name type="common">European freshwater eel</name>
    <name type="synonym">Muraena anguilla</name>
    <dbReference type="NCBI Taxonomy" id="7936"/>
    <lineage>
        <taxon>Eukaryota</taxon>
        <taxon>Metazoa</taxon>
        <taxon>Chordata</taxon>
        <taxon>Craniata</taxon>
        <taxon>Vertebrata</taxon>
        <taxon>Euteleostomi</taxon>
        <taxon>Actinopterygii</taxon>
        <taxon>Neopterygii</taxon>
        <taxon>Teleostei</taxon>
        <taxon>Anguilliformes</taxon>
        <taxon>Anguillidae</taxon>
        <taxon>Anguilla</taxon>
    </lineage>
</organism>
<evidence type="ECO:0000313" key="1">
    <source>
        <dbReference type="EMBL" id="JAH97730.1"/>
    </source>
</evidence>
<proteinExistence type="predicted"/>
<name>A0A0E9X7C6_ANGAN</name>
<sequence>MHTRARALAHTHTHVHRTHLQCHAFAQLYRSAPTQCTLSHKNRKQGSKSPLADSVQWGHCVCELYCHSPCSRVRRGDCDLAPLESIDAIQADRMTNRTSLSQRREDGFLVCHSVCVGRWVSIVDQGQNHAVQVDEEAEQVEAKFDHGLLHV</sequence>
<protein>
    <submittedName>
        <fullName evidence="1">Uncharacterized protein</fullName>
    </submittedName>
</protein>
<reference evidence="1" key="1">
    <citation type="submission" date="2014-11" db="EMBL/GenBank/DDBJ databases">
        <authorList>
            <person name="Amaro Gonzalez C."/>
        </authorList>
    </citation>
    <scope>NUCLEOTIDE SEQUENCE</scope>
</reference>
<reference evidence="1" key="2">
    <citation type="journal article" date="2015" name="Fish Shellfish Immunol.">
        <title>Early steps in the European eel (Anguilla anguilla)-Vibrio vulnificus interaction in the gills: Role of the RtxA13 toxin.</title>
        <authorList>
            <person name="Callol A."/>
            <person name="Pajuelo D."/>
            <person name="Ebbesson L."/>
            <person name="Teles M."/>
            <person name="MacKenzie S."/>
            <person name="Amaro C."/>
        </authorList>
    </citation>
    <scope>NUCLEOTIDE SEQUENCE</scope>
</reference>
<dbReference type="EMBL" id="GBXM01010847">
    <property type="protein sequence ID" value="JAH97730.1"/>
    <property type="molecule type" value="Transcribed_RNA"/>
</dbReference>